<dbReference type="InterPro" id="IPR039428">
    <property type="entry name" value="NUOK/Mnh_C1-like"/>
</dbReference>
<keyword evidence="6 7" id="KW-0472">Membrane</keyword>
<evidence type="ECO:0000256" key="7">
    <source>
        <dbReference type="HAMAP-Rule" id="MF_01456"/>
    </source>
</evidence>
<organism evidence="8 9">
    <name type="scientific">Pyramidobacter porci</name>
    <dbReference type="NCBI Taxonomy" id="2605789"/>
    <lineage>
        <taxon>Bacteria</taxon>
        <taxon>Thermotogati</taxon>
        <taxon>Synergistota</taxon>
        <taxon>Synergistia</taxon>
        <taxon>Synergistales</taxon>
        <taxon>Dethiosulfovibrionaceae</taxon>
        <taxon>Pyramidobacter</taxon>
    </lineage>
</organism>
<comment type="function">
    <text evidence="7">NDH-1 shuttles electrons from NADH, via FMN and iron-sulfur (Fe-S) centers, to quinones in the respiratory chain. The immediate electron acceptor for the enzyme in this species is believed to be ubiquinone. Couples the redox reaction to proton translocation (for every two electrons transferred, four hydrogen ions are translocated across the cytoplasmic membrane), and thus conserves the redox energy in a proton gradient.</text>
</comment>
<name>A0A6L5YAL5_9BACT</name>
<comment type="caution">
    <text evidence="7">Lacks conserved residue(s) required for the propagation of feature annotation.</text>
</comment>
<keyword evidence="7" id="KW-0830">Ubiquinone</keyword>
<keyword evidence="4 7" id="KW-0812">Transmembrane</keyword>
<comment type="subunit">
    <text evidence="7">NDH-1 is composed of 14 different subunits. Subunits NuoA, H, J, K, L, M, N constitute the membrane sector of the complex.</text>
</comment>
<dbReference type="EC" id="7.1.1.-" evidence="7"/>
<dbReference type="GO" id="GO:0048038">
    <property type="term" value="F:quinone binding"/>
    <property type="evidence" value="ECO:0007669"/>
    <property type="project" value="UniProtKB-KW"/>
</dbReference>
<dbReference type="HAMAP" id="MF_01456">
    <property type="entry name" value="NDH1_NuoK"/>
    <property type="match status" value="1"/>
</dbReference>
<dbReference type="AlphaFoldDB" id="A0A6L5YAL5"/>
<evidence type="ECO:0000256" key="4">
    <source>
        <dbReference type="ARBA" id="ARBA00022692"/>
    </source>
</evidence>
<accession>A0A6L5YAL5</accession>
<dbReference type="PANTHER" id="PTHR34583:SF2">
    <property type="entry name" value="ANTIPORTER SUBUNIT MNHC2-RELATED"/>
    <property type="match status" value="1"/>
</dbReference>
<dbReference type="InterPro" id="IPR050601">
    <property type="entry name" value="CPA3_antiporter_subunitC"/>
</dbReference>
<keyword evidence="9" id="KW-1185">Reference proteome</keyword>
<reference evidence="8 9" key="1">
    <citation type="submission" date="2019-08" db="EMBL/GenBank/DDBJ databases">
        <title>In-depth cultivation of the pig gut microbiome towards novel bacterial diversity and tailored functional studies.</title>
        <authorList>
            <person name="Wylensek D."/>
            <person name="Hitch T.C.A."/>
            <person name="Clavel T."/>
        </authorList>
    </citation>
    <scope>NUCLEOTIDE SEQUENCE [LARGE SCALE GENOMIC DNA]</scope>
    <source>
        <strain evidence="8 9">SM-530-WT-4B</strain>
    </source>
</reference>
<dbReference type="Pfam" id="PF00420">
    <property type="entry name" value="Oxidored_q2"/>
    <property type="match status" value="1"/>
</dbReference>
<feature type="transmembrane region" description="Helical" evidence="7">
    <location>
        <begin position="6"/>
        <end position="24"/>
    </location>
</feature>
<comment type="caution">
    <text evidence="8">The sequence shown here is derived from an EMBL/GenBank/DDBJ whole genome shotgun (WGS) entry which is preliminary data.</text>
</comment>
<protein>
    <recommendedName>
        <fullName evidence="7">NADH-quinone oxidoreductase subunit K</fullName>
        <ecNumber evidence="7">7.1.1.-</ecNumber>
    </recommendedName>
    <alternativeName>
        <fullName evidence="7">NADH dehydrogenase I subunit K</fullName>
    </alternativeName>
    <alternativeName>
        <fullName evidence="7">NDH-1 subunit K</fullName>
    </alternativeName>
</protein>
<gene>
    <name evidence="7" type="primary">nuoK</name>
    <name evidence="8" type="ORF">FYJ74_04760</name>
</gene>
<comment type="catalytic activity">
    <reaction evidence="7">
        <text>a quinone + NADH + 5 H(+)(in) = a quinol + NAD(+) + 4 H(+)(out)</text>
        <dbReference type="Rhea" id="RHEA:57888"/>
        <dbReference type="ChEBI" id="CHEBI:15378"/>
        <dbReference type="ChEBI" id="CHEBI:24646"/>
        <dbReference type="ChEBI" id="CHEBI:57540"/>
        <dbReference type="ChEBI" id="CHEBI:57945"/>
        <dbReference type="ChEBI" id="CHEBI:132124"/>
    </reaction>
</comment>
<evidence type="ECO:0000256" key="2">
    <source>
        <dbReference type="ARBA" id="ARBA00010388"/>
    </source>
</evidence>
<evidence type="ECO:0000256" key="1">
    <source>
        <dbReference type="ARBA" id="ARBA00004651"/>
    </source>
</evidence>
<dbReference type="GO" id="GO:0005886">
    <property type="term" value="C:plasma membrane"/>
    <property type="evidence" value="ECO:0007669"/>
    <property type="project" value="UniProtKB-SubCell"/>
</dbReference>
<evidence type="ECO:0000256" key="3">
    <source>
        <dbReference type="ARBA" id="ARBA00022475"/>
    </source>
</evidence>
<keyword evidence="7" id="KW-0813">Transport</keyword>
<dbReference type="GO" id="GO:0042773">
    <property type="term" value="P:ATP synthesis coupled electron transport"/>
    <property type="evidence" value="ECO:0007669"/>
    <property type="project" value="InterPro"/>
</dbReference>
<dbReference type="InterPro" id="IPR001133">
    <property type="entry name" value="NADH_UbQ_OxRdtase_chain4L/K"/>
</dbReference>
<sequence>MISANLPYFVVAVLFLIGLLGVLLETNMIKIGIAIDVMESAANMFLIVLGYREGGYIPVKFLMPAGTENFVLPTPQALTLTAIVIALATSALMLSLIVMLYRHYGTLDVREIRRLRG</sequence>
<keyword evidence="7" id="KW-0874">Quinone</keyword>
<evidence type="ECO:0000256" key="6">
    <source>
        <dbReference type="ARBA" id="ARBA00023136"/>
    </source>
</evidence>
<feature type="transmembrane region" description="Helical" evidence="7">
    <location>
        <begin position="77"/>
        <end position="101"/>
    </location>
</feature>
<dbReference type="RefSeq" id="WP_009164176.1">
    <property type="nucleotide sequence ID" value="NZ_JAXDZJ010000108.1"/>
</dbReference>
<keyword evidence="7" id="KW-0520">NAD</keyword>
<evidence type="ECO:0000313" key="9">
    <source>
        <dbReference type="Proteomes" id="UP000473699"/>
    </source>
</evidence>
<comment type="subcellular location">
    <subcellularLocation>
        <location evidence="1 7">Cell membrane</location>
        <topology evidence="1 7">Multi-pass membrane protein</topology>
    </subcellularLocation>
</comment>
<dbReference type="EMBL" id="VUNH01000004">
    <property type="protein sequence ID" value="MST55344.1"/>
    <property type="molecule type" value="Genomic_DNA"/>
</dbReference>
<keyword evidence="3 7" id="KW-1003">Cell membrane</keyword>
<dbReference type="Proteomes" id="UP000473699">
    <property type="component" value="Unassembled WGS sequence"/>
</dbReference>
<keyword evidence="5 7" id="KW-1133">Transmembrane helix</keyword>
<dbReference type="Gene3D" id="1.10.287.3510">
    <property type="match status" value="1"/>
</dbReference>
<evidence type="ECO:0000313" key="8">
    <source>
        <dbReference type="EMBL" id="MST55344.1"/>
    </source>
</evidence>
<comment type="similarity">
    <text evidence="7">Belongs to the complex I subunit 4L family.</text>
</comment>
<evidence type="ECO:0000256" key="5">
    <source>
        <dbReference type="ARBA" id="ARBA00022989"/>
    </source>
</evidence>
<comment type="similarity">
    <text evidence="2">Belongs to the CPA3 antiporters (TC 2.A.63) subunit C family.</text>
</comment>
<keyword evidence="7" id="KW-1278">Translocase</keyword>
<proteinExistence type="inferred from homology"/>
<dbReference type="GO" id="GO:0050136">
    <property type="term" value="F:NADH dehydrogenase (quinone) (non-electrogenic) activity"/>
    <property type="evidence" value="ECO:0007669"/>
    <property type="project" value="UniProtKB-UniRule"/>
</dbReference>
<dbReference type="GeneID" id="90987056"/>
<dbReference type="PANTHER" id="PTHR34583">
    <property type="entry name" value="ANTIPORTER SUBUNIT MNHC2-RELATED"/>
    <property type="match status" value="1"/>
</dbReference>